<dbReference type="PANTHER" id="PTHR15955:SF8">
    <property type="entry name" value="RWD DOMAIN-CONTAINING PROTEIN 2B-RELATED"/>
    <property type="match status" value="1"/>
</dbReference>
<dbReference type="Proteomes" id="UP000053257">
    <property type="component" value="Unassembled WGS sequence"/>
</dbReference>
<dbReference type="CDD" id="cd24163">
    <property type="entry name" value="RWDD2_C"/>
    <property type="match status" value="1"/>
</dbReference>
<evidence type="ECO:0000313" key="2">
    <source>
        <dbReference type="EMBL" id="KIP02165.1"/>
    </source>
</evidence>
<dbReference type="AlphaFoldDB" id="A0A0C3S314"/>
<keyword evidence="3" id="KW-1185">Reference proteome</keyword>
<dbReference type="InterPro" id="IPR059181">
    <property type="entry name" value="RWDD2A-B_C"/>
</dbReference>
<organism evidence="2 3">
    <name type="scientific">Phlebiopsis gigantea (strain 11061_1 CR5-6)</name>
    <name type="common">White-rot fungus</name>
    <name type="synonym">Peniophora gigantea</name>
    <dbReference type="NCBI Taxonomy" id="745531"/>
    <lineage>
        <taxon>Eukaryota</taxon>
        <taxon>Fungi</taxon>
        <taxon>Dikarya</taxon>
        <taxon>Basidiomycota</taxon>
        <taxon>Agaricomycotina</taxon>
        <taxon>Agaricomycetes</taxon>
        <taxon>Polyporales</taxon>
        <taxon>Phanerochaetaceae</taxon>
        <taxon>Phlebiopsis</taxon>
    </lineage>
</organism>
<name>A0A0C3S314_PHLG1</name>
<dbReference type="InterPro" id="IPR010541">
    <property type="entry name" value="Prp3_C"/>
</dbReference>
<dbReference type="OrthoDB" id="432412at2759"/>
<protein>
    <recommendedName>
        <fullName evidence="1">Small nuclear ribonucleoprotein Prp3 C-terminal domain-containing protein</fullName>
    </recommendedName>
</protein>
<feature type="domain" description="Small nuclear ribonucleoprotein Prp3 C-terminal" evidence="1">
    <location>
        <begin position="151"/>
        <end position="208"/>
    </location>
</feature>
<evidence type="ECO:0000313" key="3">
    <source>
        <dbReference type="Proteomes" id="UP000053257"/>
    </source>
</evidence>
<dbReference type="Pfam" id="PF06544">
    <property type="entry name" value="Prp3_C"/>
    <property type="match status" value="1"/>
</dbReference>
<proteinExistence type="predicted"/>
<dbReference type="PANTHER" id="PTHR15955">
    <property type="entry name" value="RWD DOMAIN CONTAINING PROTEIN 2"/>
    <property type="match status" value="1"/>
</dbReference>
<evidence type="ECO:0000259" key="1">
    <source>
        <dbReference type="Pfam" id="PF06544"/>
    </source>
</evidence>
<gene>
    <name evidence="2" type="ORF">PHLGIDRAFT_79529</name>
</gene>
<dbReference type="EMBL" id="KN840696">
    <property type="protein sequence ID" value="KIP02165.1"/>
    <property type="molecule type" value="Genomic_DNA"/>
</dbReference>
<accession>A0A0C3S314</accession>
<sequence>MASACLGKQLEELNLLQCSLMPGETLLFVSTAADDTPWPDLLAAYSDSGPPTENSEDITSPACFKLRVDRASVWFEVQLPPGYSTSADHSGAEYTLPHVLVRGDGLSRNEHERWQAVVRDKMNEVHGSEDEQSALAEAAAELPSTRHHALLTSHHLISPAKRRSLQQWSSQLQITGFAKVGYPGVIYCEGAQEQVEQFVANIKAMQWLALRVRFVESAPPPSGEPHGTRGRWKEFDKVGEVVEEMRRLGRERFVVEMGIGSAGTK</sequence>
<dbReference type="HOGENOM" id="CLU_953298_0_0_1"/>
<dbReference type="STRING" id="745531.A0A0C3S314"/>
<reference evidence="2 3" key="1">
    <citation type="journal article" date="2014" name="PLoS Genet.">
        <title>Analysis of the Phlebiopsis gigantea genome, transcriptome and secretome provides insight into its pioneer colonization strategies of wood.</title>
        <authorList>
            <person name="Hori C."/>
            <person name="Ishida T."/>
            <person name="Igarashi K."/>
            <person name="Samejima M."/>
            <person name="Suzuki H."/>
            <person name="Master E."/>
            <person name="Ferreira P."/>
            <person name="Ruiz-Duenas F.J."/>
            <person name="Held B."/>
            <person name="Canessa P."/>
            <person name="Larrondo L.F."/>
            <person name="Schmoll M."/>
            <person name="Druzhinina I.S."/>
            <person name="Kubicek C.P."/>
            <person name="Gaskell J.A."/>
            <person name="Kersten P."/>
            <person name="St John F."/>
            <person name="Glasner J."/>
            <person name="Sabat G."/>
            <person name="Splinter BonDurant S."/>
            <person name="Syed K."/>
            <person name="Yadav J."/>
            <person name="Mgbeahuruike A.C."/>
            <person name="Kovalchuk A."/>
            <person name="Asiegbu F.O."/>
            <person name="Lackner G."/>
            <person name="Hoffmeister D."/>
            <person name="Rencoret J."/>
            <person name="Gutierrez A."/>
            <person name="Sun H."/>
            <person name="Lindquist E."/>
            <person name="Barry K."/>
            <person name="Riley R."/>
            <person name="Grigoriev I.V."/>
            <person name="Henrissat B."/>
            <person name="Kues U."/>
            <person name="Berka R.M."/>
            <person name="Martinez A.T."/>
            <person name="Covert S.F."/>
            <person name="Blanchette R.A."/>
            <person name="Cullen D."/>
        </authorList>
    </citation>
    <scope>NUCLEOTIDE SEQUENCE [LARGE SCALE GENOMIC DNA]</scope>
    <source>
        <strain evidence="2 3">11061_1 CR5-6</strain>
    </source>
</reference>
<dbReference type="InterPro" id="IPR017359">
    <property type="entry name" value="Phi-like"/>
</dbReference>